<dbReference type="RefSeq" id="WP_144748107.1">
    <property type="nucleotide sequence ID" value="NZ_VMNW02000020.1"/>
</dbReference>
<keyword evidence="3" id="KW-1003">Cell membrane</keyword>
<feature type="transmembrane region" description="Helical" evidence="8">
    <location>
        <begin position="325"/>
        <end position="351"/>
    </location>
</feature>
<accession>A0A5N0V2Z9</accession>
<dbReference type="OrthoDB" id="5100908at2"/>
<evidence type="ECO:0000256" key="8">
    <source>
        <dbReference type="RuleBase" id="RU363032"/>
    </source>
</evidence>
<sequence length="580" mass="61576">MTTTLQNATPRPLAARGVAVTGRSRSPQDLLLLVATWVVVLALIAGPIVYIVIAAFSTDATDPSAGFTLESVAKVFATGKMLGLLAKSVGFALLVGVLSTGLATALAWTTVRLDLRGSRLRENLCMGSMFMAPFVTAVAWVWLATPETGVINKALQSLGVPSWLQPDILSVPGMVFVLVAHYVPYAYLFVSASMSRIDSRMEEASLLCGRGMGYTTFRVVLPLLRASLLSSVLFVGILALGEFSVPEILGQSGSFTPLSVNVYKALYSENQDLSLAAAISGELMIVCLLGLFLYGRSVRNETKFVSVSGRGHTETKNKPSRVTAAVVWVVTLAYGVISFVIPLIAMLLMALSKYLAPTIADMNLSLSNLWDAIDTSQVWTATLNSLALAIAVPVLSIFVGVAVVYLADRAKVRTARALTYVATMPLAVPGLVMGTGLLLMLIGTPLYGTLPFIGIGLVSISITHAVRLVSNGVQQIDRSLEEASQVCGVSPLKTVWSVLVPLIRPSVLSAFILIFVLTLRELNVAVILSTSDTGVLSVVAWNDSSSALTKAAAVGLLQLVVIFAGMGVLRGLFRLAERKK</sequence>
<protein>
    <submittedName>
        <fullName evidence="10">Iron ABC transporter permease</fullName>
    </submittedName>
</protein>
<dbReference type="Pfam" id="PF00528">
    <property type="entry name" value="BPD_transp_1"/>
    <property type="match status" value="2"/>
</dbReference>
<feature type="transmembrane region" description="Helical" evidence="8">
    <location>
        <begin position="30"/>
        <end position="56"/>
    </location>
</feature>
<feature type="transmembrane region" description="Helical" evidence="8">
    <location>
        <begin position="551"/>
        <end position="573"/>
    </location>
</feature>
<evidence type="ECO:0000256" key="7">
    <source>
        <dbReference type="ARBA" id="ARBA00023136"/>
    </source>
</evidence>
<evidence type="ECO:0000256" key="6">
    <source>
        <dbReference type="ARBA" id="ARBA00022989"/>
    </source>
</evidence>
<evidence type="ECO:0000256" key="1">
    <source>
        <dbReference type="ARBA" id="ARBA00004429"/>
    </source>
</evidence>
<gene>
    <name evidence="10" type="ORF">FPZ12_016575</name>
</gene>
<keyword evidence="7 8" id="KW-0472">Membrane</keyword>
<feature type="domain" description="ABC transmembrane type-1" evidence="9">
    <location>
        <begin position="85"/>
        <end position="294"/>
    </location>
</feature>
<dbReference type="GO" id="GO:0005886">
    <property type="term" value="C:plasma membrane"/>
    <property type="evidence" value="ECO:0007669"/>
    <property type="project" value="UniProtKB-SubCell"/>
</dbReference>
<keyword evidence="5 8" id="KW-0812">Transmembrane</keyword>
<evidence type="ECO:0000256" key="3">
    <source>
        <dbReference type="ARBA" id="ARBA00022475"/>
    </source>
</evidence>
<feature type="transmembrane region" description="Helical" evidence="8">
    <location>
        <begin position="123"/>
        <end position="143"/>
    </location>
</feature>
<keyword evidence="4" id="KW-0997">Cell inner membrane</keyword>
<comment type="subcellular location">
    <subcellularLocation>
        <location evidence="1">Cell inner membrane</location>
        <topology evidence="1">Multi-pass membrane protein</topology>
    </subcellularLocation>
    <subcellularLocation>
        <location evidence="8">Cell membrane</location>
        <topology evidence="8">Multi-pass membrane protein</topology>
    </subcellularLocation>
</comment>
<keyword evidence="6 8" id="KW-1133">Transmembrane helix</keyword>
<dbReference type="CDD" id="cd06261">
    <property type="entry name" value="TM_PBP2"/>
    <property type="match status" value="2"/>
</dbReference>
<evidence type="ECO:0000313" key="10">
    <source>
        <dbReference type="EMBL" id="KAA9160756.1"/>
    </source>
</evidence>
<dbReference type="PROSITE" id="PS50928">
    <property type="entry name" value="ABC_TM1"/>
    <property type="match status" value="2"/>
</dbReference>
<comment type="caution">
    <text evidence="10">The sequence shown here is derived from an EMBL/GenBank/DDBJ whole genome shotgun (WGS) entry which is preliminary data.</text>
</comment>
<dbReference type="SUPFAM" id="SSF161098">
    <property type="entry name" value="MetI-like"/>
    <property type="match status" value="2"/>
</dbReference>
<evidence type="ECO:0000259" key="9">
    <source>
        <dbReference type="PROSITE" id="PS50928"/>
    </source>
</evidence>
<feature type="domain" description="ABC transmembrane type-1" evidence="9">
    <location>
        <begin position="382"/>
        <end position="569"/>
    </location>
</feature>
<dbReference type="PANTHER" id="PTHR43357">
    <property type="entry name" value="INNER MEMBRANE ABC TRANSPORTER PERMEASE PROTEIN YDCV"/>
    <property type="match status" value="1"/>
</dbReference>
<dbReference type="Gene3D" id="1.10.3720.10">
    <property type="entry name" value="MetI-like"/>
    <property type="match status" value="2"/>
</dbReference>
<evidence type="ECO:0000256" key="5">
    <source>
        <dbReference type="ARBA" id="ARBA00022692"/>
    </source>
</evidence>
<dbReference type="InterPro" id="IPR035906">
    <property type="entry name" value="MetI-like_sf"/>
</dbReference>
<feature type="transmembrane region" description="Helical" evidence="8">
    <location>
        <begin position="168"/>
        <end position="190"/>
    </location>
</feature>
<evidence type="ECO:0000313" key="11">
    <source>
        <dbReference type="Proteomes" id="UP000319769"/>
    </source>
</evidence>
<feature type="transmembrane region" description="Helical" evidence="8">
    <location>
        <begin position="386"/>
        <end position="406"/>
    </location>
</feature>
<dbReference type="InterPro" id="IPR000515">
    <property type="entry name" value="MetI-like"/>
</dbReference>
<feature type="transmembrane region" description="Helical" evidence="8">
    <location>
        <begin position="418"/>
        <end position="442"/>
    </location>
</feature>
<evidence type="ECO:0000256" key="4">
    <source>
        <dbReference type="ARBA" id="ARBA00022519"/>
    </source>
</evidence>
<dbReference type="EMBL" id="VMNW02000020">
    <property type="protein sequence ID" value="KAA9160756.1"/>
    <property type="molecule type" value="Genomic_DNA"/>
</dbReference>
<dbReference type="GO" id="GO:0055085">
    <property type="term" value="P:transmembrane transport"/>
    <property type="evidence" value="ECO:0007669"/>
    <property type="project" value="InterPro"/>
</dbReference>
<dbReference type="AlphaFoldDB" id="A0A5N0V2Z9"/>
<dbReference type="Proteomes" id="UP000319769">
    <property type="component" value="Unassembled WGS sequence"/>
</dbReference>
<feature type="transmembrane region" description="Helical" evidence="8">
    <location>
        <begin position="219"/>
        <end position="240"/>
    </location>
</feature>
<keyword evidence="2 8" id="KW-0813">Transport</keyword>
<name>A0A5N0V2Z9_9PSEU</name>
<organism evidence="10 11">
    <name type="scientific">Amycolatopsis acidicola</name>
    <dbReference type="NCBI Taxonomy" id="2596893"/>
    <lineage>
        <taxon>Bacteria</taxon>
        <taxon>Bacillati</taxon>
        <taxon>Actinomycetota</taxon>
        <taxon>Actinomycetes</taxon>
        <taxon>Pseudonocardiales</taxon>
        <taxon>Pseudonocardiaceae</taxon>
        <taxon>Amycolatopsis</taxon>
    </lineage>
</organism>
<reference evidence="10" key="1">
    <citation type="submission" date="2019-09" db="EMBL/GenBank/DDBJ databases">
        <authorList>
            <person name="Teo W.F.A."/>
            <person name="Duangmal K."/>
        </authorList>
    </citation>
    <scope>NUCLEOTIDE SEQUENCE [LARGE SCALE GENOMIC DNA]</scope>
    <source>
        <strain evidence="10">K81G1</strain>
    </source>
</reference>
<feature type="transmembrane region" description="Helical" evidence="8">
    <location>
        <begin position="448"/>
        <end position="469"/>
    </location>
</feature>
<evidence type="ECO:0000256" key="2">
    <source>
        <dbReference type="ARBA" id="ARBA00022448"/>
    </source>
</evidence>
<dbReference type="PANTHER" id="PTHR43357:SF4">
    <property type="entry name" value="INNER MEMBRANE ABC TRANSPORTER PERMEASE PROTEIN YDCV"/>
    <property type="match status" value="1"/>
</dbReference>
<comment type="similarity">
    <text evidence="8">Belongs to the binding-protein-dependent transport system permease family.</text>
</comment>
<feature type="transmembrane region" description="Helical" evidence="8">
    <location>
        <begin position="89"/>
        <end position="111"/>
    </location>
</feature>
<proteinExistence type="inferred from homology"/>
<keyword evidence="11" id="KW-1185">Reference proteome</keyword>
<feature type="transmembrane region" description="Helical" evidence="8">
    <location>
        <begin position="273"/>
        <end position="294"/>
    </location>
</feature>